<evidence type="ECO:0000259" key="9">
    <source>
        <dbReference type="SMART" id="SM00159"/>
    </source>
</evidence>
<evidence type="ECO:0000256" key="7">
    <source>
        <dbReference type="PROSITE-ProRule" id="PRU00124"/>
    </source>
</evidence>
<evidence type="ECO:0000313" key="10">
    <source>
        <dbReference type="EMBL" id="ROT70083.1"/>
    </source>
</evidence>
<dbReference type="Pfam" id="PF13384">
    <property type="entry name" value="HTH_23"/>
    <property type="match status" value="1"/>
</dbReference>
<dbReference type="InterPro" id="IPR013320">
    <property type="entry name" value="ConA-like_dom_sf"/>
</dbReference>
<dbReference type="Pfam" id="PF00057">
    <property type="entry name" value="Ldl_recept_a"/>
    <property type="match status" value="1"/>
</dbReference>
<accession>A0A423T124</accession>
<dbReference type="InterPro" id="IPR002172">
    <property type="entry name" value="LDrepeatLR_classA_rpt"/>
</dbReference>
<dbReference type="AlphaFoldDB" id="A0A423T124"/>
<gene>
    <name evidence="10" type="ORF">C7M84_011653</name>
</gene>
<dbReference type="PROSITE" id="PS01209">
    <property type="entry name" value="LDLRA_1"/>
    <property type="match status" value="1"/>
</dbReference>
<dbReference type="SUPFAM" id="SSF46689">
    <property type="entry name" value="Homeodomain-like"/>
    <property type="match status" value="1"/>
</dbReference>
<dbReference type="InterPro" id="IPR016187">
    <property type="entry name" value="CTDL_fold"/>
</dbReference>
<dbReference type="GO" id="GO:0005634">
    <property type="term" value="C:nucleus"/>
    <property type="evidence" value="ECO:0007669"/>
    <property type="project" value="UniProtKB-SubCell"/>
</dbReference>
<dbReference type="Gene3D" id="2.60.120.200">
    <property type="match status" value="1"/>
</dbReference>
<dbReference type="InterPro" id="IPR036734">
    <property type="entry name" value="Neur_chan_lig-bd_sf"/>
</dbReference>
<sequence length="978" mass="110445">MKAYQPHQPISAAKHTRMIYLWTNGHSAREIAQEIGVSMSTVYRWIKQWHRSRATKMAGGLAKMIWLLCCFALLAPDVALAQEIATTAESTGDAILEKTESSLHSPSSSDTVRRVSFQASEAATTDSYLRFLPEYPGMAAVTINLWIRFRHFSTGMDVFISYFGDKDDIIQYYHDWKNKEIVLRIHGYRLATPFNMQLYIWNHITISFDVLNYNYNVVINGQLMPSKMTVEYEDFAGESIPGGGILVIGQDQDSPGGDFAITQAISGDYADFCVLPRSFSLELIKDFKCSSHIRGNESIFTDALENWKVVGDVEILLINRTELSQATKDLFILLPEKKYFSGAFKLCLTLGLPMALPKDDDENSLLFEKSLVIESQCLSDWGTNLWIGAKGNPVTGKWENLVDGLPLAHDNLDEGFNYVSEARQCISMGSSLYPKTWYNTECSKYKPCPACENSPVNSIQVRGLCKESRFDRELHIRGTMNLKPVFHGNFYSKMWWDNNTWVMASRYLPDLKARMILTSPDDYPVGIHQWRISGDECPAEEVDLLLTVCGEESFPCNDGTCIHMSQRCDLRAHCDDGSDELGCDKAFIGSEYEKTLPPPPPETEDVLNVTLSVTITAIRKLNLLDQSVTLDVLVMSEWKDSRLNYADLQDEQYRNQIQNSERLWKPRIITTDEAGSLVDLVNRGSSLVVVRMSEPLPEDDVMVTKAIVFPGSGNPLLLIEELSITFQCQFDLLWFPFDNQRCSLNLKLNDVESKLVRMIASEPQYLGPEKLLEYQVQQVRMAAAVEGGSGQKLTVVFTNLFRYYLANSYLPSFLLVVISYSTFYFRLEDFNERIMVSITAMLVLVALFQQTSSTILKTTYLKLIDVWYMDQHGGTTAPENDRRNRTDSHGLDVGQRAVRAPHCPRNGCQRVHRVQVDPALGAGGQCQQQTSKGEVKSCRREDYEYATPCKSSSTACNTSRHLIPDPLRSPDVGFLLGL</sequence>
<dbReference type="GO" id="GO:0005230">
    <property type="term" value="F:extracellular ligand-gated monoatomic ion channel activity"/>
    <property type="evidence" value="ECO:0007669"/>
    <property type="project" value="InterPro"/>
</dbReference>
<dbReference type="InterPro" id="IPR023415">
    <property type="entry name" value="LDLR_class-A_CS"/>
</dbReference>
<reference evidence="10 11" key="2">
    <citation type="submission" date="2019-01" db="EMBL/GenBank/DDBJ databases">
        <title>The decoding of complex shrimp genome reveals the adaptation for benthos swimmer, frequently molting mechanism and breeding impact on genome.</title>
        <authorList>
            <person name="Sun Y."/>
            <person name="Gao Y."/>
            <person name="Yu Y."/>
        </authorList>
    </citation>
    <scope>NUCLEOTIDE SEQUENCE [LARGE SCALE GENOMIC DNA]</scope>
    <source>
        <tissue evidence="10">Muscle</tissue>
    </source>
</reference>
<evidence type="ECO:0000256" key="3">
    <source>
        <dbReference type="ARBA" id="ARBA00022692"/>
    </source>
</evidence>
<comment type="subcellular location">
    <subcellularLocation>
        <location evidence="2">Membrane</location>
        <topology evidence="2">Multi-pass membrane protein</topology>
    </subcellularLocation>
    <subcellularLocation>
        <location evidence="1">Nucleus</location>
    </subcellularLocation>
</comment>
<dbReference type="SUPFAM" id="SSF49899">
    <property type="entry name" value="Concanavalin A-like lectins/glucanases"/>
    <property type="match status" value="1"/>
</dbReference>
<dbReference type="InterPro" id="IPR016186">
    <property type="entry name" value="C-type_lectin-like/link_sf"/>
</dbReference>
<evidence type="ECO:0000256" key="2">
    <source>
        <dbReference type="ARBA" id="ARBA00004141"/>
    </source>
</evidence>
<dbReference type="PROSITE" id="PS50068">
    <property type="entry name" value="LDLRA_2"/>
    <property type="match status" value="1"/>
</dbReference>
<evidence type="ECO:0000256" key="8">
    <source>
        <dbReference type="SAM" id="Phobius"/>
    </source>
</evidence>
<dbReference type="InterPro" id="IPR036055">
    <property type="entry name" value="LDL_receptor-like_sf"/>
</dbReference>
<dbReference type="OrthoDB" id="6353068at2759"/>
<dbReference type="SMART" id="SM00192">
    <property type="entry name" value="LDLa"/>
    <property type="match status" value="1"/>
</dbReference>
<dbReference type="GO" id="GO:0004888">
    <property type="term" value="F:transmembrane signaling receptor activity"/>
    <property type="evidence" value="ECO:0007669"/>
    <property type="project" value="InterPro"/>
</dbReference>
<dbReference type="InterPro" id="IPR036719">
    <property type="entry name" value="Neuro-gated_channel_TM_sf"/>
</dbReference>
<dbReference type="CDD" id="cd00037">
    <property type="entry name" value="CLECT"/>
    <property type="match status" value="1"/>
</dbReference>
<comment type="caution">
    <text evidence="10">The sequence shown here is derived from an EMBL/GenBank/DDBJ whole genome shotgun (WGS) entry which is preliminary data.</text>
</comment>
<evidence type="ECO:0000313" key="11">
    <source>
        <dbReference type="Proteomes" id="UP000283509"/>
    </source>
</evidence>
<dbReference type="SUPFAM" id="SSF63712">
    <property type="entry name" value="Nicotinic receptor ligand binding domain-like"/>
    <property type="match status" value="1"/>
</dbReference>
<keyword evidence="6 7" id="KW-1015">Disulfide bond</keyword>
<keyword evidence="4 8" id="KW-1133">Transmembrane helix</keyword>
<dbReference type="InterPro" id="IPR018000">
    <property type="entry name" value="Neurotransmitter_ion_chnl_CS"/>
</dbReference>
<dbReference type="Gene3D" id="2.70.170.10">
    <property type="entry name" value="Neurotransmitter-gated ion-channel ligand-binding domain"/>
    <property type="match status" value="1"/>
</dbReference>
<evidence type="ECO:0000256" key="4">
    <source>
        <dbReference type="ARBA" id="ARBA00022989"/>
    </source>
</evidence>
<dbReference type="InterPro" id="IPR001759">
    <property type="entry name" value="PTX_dom"/>
</dbReference>
<keyword evidence="3 8" id="KW-0812">Transmembrane</keyword>
<dbReference type="GO" id="GO:0016020">
    <property type="term" value="C:membrane"/>
    <property type="evidence" value="ECO:0007669"/>
    <property type="project" value="UniProtKB-SubCell"/>
</dbReference>
<dbReference type="InterPro" id="IPR006201">
    <property type="entry name" value="Neur_channel"/>
</dbReference>
<dbReference type="InterPro" id="IPR009057">
    <property type="entry name" value="Homeodomain-like_sf"/>
</dbReference>
<evidence type="ECO:0000256" key="5">
    <source>
        <dbReference type="ARBA" id="ARBA00023136"/>
    </source>
</evidence>
<dbReference type="PROSITE" id="PS00236">
    <property type="entry name" value="NEUROTR_ION_CHANNEL"/>
    <property type="match status" value="1"/>
</dbReference>
<dbReference type="Proteomes" id="UP000283509">
    <property type="component" value="Unassembled WGS sequence"/>
</dbReference>
<evidence type="ECO:0000256" key="1">
    <source>
        <dbReference type="ARBA" id="ARBA00004123"/>
    </source>
</evidence>
<dbReference type="SUPFAM" id="SSF90112">
    <property type="entry name" value="Neurotransmitter-gated ion-channel transmembrane pore"/>
    <property type="match status" value="1"/>
</dbReference>
<organism evidence="10 11">
    <name type="scientific">Penaeus vannamei</name>
    <name type="common">Whiteleg shrimp</name>
    <name type="synonym">Litopenaeus vannamei</name>
    <dbReference type="NCBI Taxonomy" id="6689"/>
    <lineage>
        <taxon>Eukaryota</taxon>
        <taxon>Metazoa</taxon>
        <taxon>Ecdysozoa</taxon>
        <taxon>Arthropoda</taxon>
        <taxon>Crustacea</taxon>
        <taxon>Multicrustacea</taxon>
        <taxon>Malacostraca</taxon>
        <taxon>Eumalacostraca</taxon>
        <taxon>Eucarida</taxon>
        <taxon>Decapoda</taxon>
        <taxon>Dendrobranchiata</taxon>
        <taxon>Penaeoidea</taxon>
        <taxon>Penaeidae</taxon>
        <taxon>Penaeus</taxon>
    </lineage>
</organism>
<dbReference type="Gene3D" id="1.20.58.390">
    <property type="entry name" value="Neurotransmitter-gated ion-channel transmembrane domain"/>
    <property type="match status" value="1"/>
</dbReference>
<keyword evidence="5 8" id="KW-0472">Membrane</keyword>
<name>A0A423T124_PENVA</name>
<feature type="domain" description="Pentraxin (PTX)" evidence="9">
    <location>
        <begin position="108"/>
        <end position="321"/>
    </location>
</feature>
<dbReference type="Pfam" id="PF02931">
    <property type="entry name" value="Neur_chan_LBD"/>
    <property type="match status" value="1"/>
</dbReference>
<dbReference type="Gene3D" id="4.10.400.10">
    <property type="entry name" value="Low-density Lipoprotein Receptor"/>
    <property type="match status" value="1"/>
</dbReference>
<keyword evidence="11" id="KW-1185">Reference proteome</keyword>
<dbReference type="SUPFAM" id="SSF56436">
    <property type="entry name" value="C-type lectin-like"/>
    <property type="match status" value="1"/>
</dbReference>
<dbReference type="Gene3D" id="3.10.100.10">
    <property type="entry name" value="Mannose-Binding Protein A, subunit A"/>
    <property type="match status" value="1"/>
</dbReference>
<feature type="transmembrane region" description="Helical" evidence="8">
    <location>
        <begin position="809"/>
        <end position="827"/>
    </location>
</feature>
<dbReference type="SUPFAM" id="SSF57424">
    <property type="entry name" value="LDL receptor-like module"/>
    <property type="match status" value="1"/>
</dbReference>
<feature type="disulfide bond" evidence="7">
    <location>
        <begin position="549"/>
        <end position="561"/>
    </location>
</feature>
<dbReference type="SMART" id="SM00159">
    <property type="entry name" value="PTX"/>
    <property type="match status" value="1"/>
</dbReference>
<dbReference type="EMBL" id="QCYY01002470">
    <property type="protein sequence ID" value="ROT70083.1"/>
    <property type="molecule type" value="Genomic_DNA"/>
</dbReference>
<dbReference type="Pfam" id="PF00354">
    <property type="entry name" value="Pentaxin"/>
    <property type="match status" value="1"/>
</dbReference>
<dbReference type="InterPro" id="IPR038050">
    <property type="entry name" value="Neuro_actylchol_rec"/>
</dbReference>
<dbReference type="PANTHER" id="PTHR18945">
    <property type="entry name" value="NEUROTRANSMITTER GATED ION CHANNEL"/>
    <property type="match status" value="1"/>
</dbReference>
<protein>
    <submittedName>
        <fullName evidence="10">Neurotransmitter gated ion channel</fullName>
    </submittedName>
</protein>
<dbReference type="CDD" id="cd00112">
    <property type="entry name" value="LDLa"/>
    <property type="match status" value="1"/>
</dbReference>
<dbReference type="Gene3D" id="1.10.10.60">
    <property type="entry name" value="Homeodomain-like"/>
    <property type="match status" value="1"/>
</dbReference>
<reference evidence="10 11" key="1">
    <citation type="submission" date="2018-04" db="EMBL/GenBank/DDBJ databases">
        <authorList>
            <person name="Zhang X."/>
            <person name="Yuan J."/>
            <person name="Li F."/>
            <person name="Xiang J."/>
        </authorList>
    </citation>
    <scope>NUCLEOTIDE SEQUENCE [LARGE SCALE GENOMIC DNA]</scope>
    <source>
        <tissue evidence="10">Muscle</tissue>
    </source>
</reference>
<feature type="disulfide bond" evidence="7">
    <location>
        <begin position="568"/>
        <end position="583"/>
    </location>
</feature>
<feature type="disulfide bond" evidence="7">
    <location>
        <begin position="556"/>
        <end position="574"/>
    </location>
</feature>
<evidence type="ECO:0000256" key="6">
    <source>
        <dbReference type="ARBA" id="ARBA00023157"/>
    </source>
</evidence>
<dbReference type="InterPro" id="IPR006202">
    <property type="entry name" value="Neur_chan_lig-bd"/>
</dbReference>
<feature type="transmembrane region" description="Helical" evidence="8">
    <location>
        <begin position="834"/>
        <end position="852"/>
    </location>
</feature>
<proteinExistence type="predicted"/>